<dbReference type="Proteomes" id="UP000722791">
    <property type="component" value="Unassembled WGS sequence"/>
</dbReference>
<dbReference type="AlphaFoldDB" id="A0A8J4LNJ8"/>
<gene>
    <name evidence="1" type="ORF">Vretimale_7787</name>
</gene>
<comment type="caution">
    <text evidence="1">The sequence shown here is derived from an EMBL/GenBank/DDBJ whole genome shotgun (WGS) entry which is preliminary data.</text>
</comment>
<protein>
    <submittedName>
        <fullName evidence="1">Uncharacterized protein</fullName>
    </submittedName>
</protein>
<proteinExistence type="predicted"/>
<reference evidence="1" key="1">
    <citation type="journal article" date="2021" name="Proc. Natl. Acad. Sci. U.S.A.">
        <title>Three genomes in the algal genus Volvox reveal the fate of a haploid sex-determining region after a transition to homothallism.</title>
        <authorList>
            <person name="Yamamoto K."/>
            <person name="Hamaji T."/>
            <person name="Kawai-Toyooka H."/>
            <person name="Matsuzaki R."/>
            <person name="Takahashi F."/>
            <person name="Nishimura Y."/>
            <person name="Kawachi M."/>
            <person name="Noguchi H."/>
            <person name="Minakuchi Y."/>
            <person name="Umen J.G."/>
            <person name="Toyoda A."/>
            <person name="Nozaki H."/>
        </authorList>
    </citation>
    <scope>NUCLEOTIDE SEQUENCE</scope>
    <source>
        <strain evidence="1">NIES-3785</strain>
    </source>
</reference>
<sequence>ALMSFLRQGNAPCMYALIDKLNRRGLFIPRISLRCFDTQIRAILSYGAQVWSSYFLSQLLDNPHDAQGRYGYFECAMEDRMVEIQRIFLRTLASVGRVPDNRLLFREFSQDPLHLYWATLVFRFWNRLVWGKNGIFYNVCVP</sequence>
<dbReference type="EMBL" id="BNCQ01000013">
    <property type="protein sequence ID" value="GIM02976.1"/>
    <property type="molecule type" value="Genomic_DNA"/>
</dbReference>
<name>A0A8J4LNJ8_9CHLO</name>
<accession>A0A8J4LNJ8</accession>
<feature type="non-terminal residue" evidence="1">
    <location>
        <position position="1"/>
    </location>
</feature>
<organism evidence="1 2">
    <name type="scientific">Volvox reticuliferus</name>
    <dbReference type="NCBI Taxonomy" id="1737510"/>
    <lineage>
        <taxon>Eukaryota</taxon>
        <taxon>Viridiplantae</taxon>
        <taxon>Chlorophyta</taxon>
        <taxon>core chlorophytes</taxon>
        <taxon>Chlorophyceae</taxon>
        <taxon>CS clade</taxon>
        <taxon>Chlamydomonadales</taxon>
        <taxon>Volvocaceae</taxon>
        <taxon>Volvox</taxon>
    </lineage>
</organism>
<evidence type="ECO:0000313" key="1">
    <source>
        <dbReference type="EMBL" id="GIM02976.1"/>
    </source>
</evidence>
<evidence type="ECO:0000313" key="2">
    <source>
        <dbReference type="Proteomes" id="UP000722791"/>
    </source>
</evidence>